<keyword evidence="3 7" id="KW-0645">Protease</keyword>
<keyword evidence="6 7" id="KW-0482">Metalloprotease</keyword>
<comment type="subcellular location">
    <subcellularLocation>
        <location evidence="7">Cell membrane</location>
        <topology evidence="7">Multi-pass membrane protein</topology>
    </subcellularLocation>
    <subcellularLocation>
        <location evidence="1">Endomembrane system</location>
        <topology evidence="1">Multi-pass membrane protein</topology>
    </subcellularLocation>
</comment>
<feature type="transmembrane region" description="Helical" evidence="7">
    <location>
        <begin position="213"/>
        <end position="230"/>
    </location>
</feature>
<evidence type="ECO:0000259" key="9">
    <source>
        <dbReference type="PROSITE" id="PS51371"/>
    </source>
</evidence>
<dbReference type="Gene3D" id="3.10.580.10">
    <property type="entry name" value="CBS-domain"/>
    <property type="match status" value="1"/>
</dbReference>
<dbReference type="InterPro" id="IPR016483">
    <property type="entry name" value="UCP006404_Pept_M50_CBS"/>
</dbReference>
<evidence type="ECO:0000256" key="4">
    <source>
        <dbReference type="ARBA" id="ARBA00022801"/>
    </source>
</evidence>
<dbReference type="Proteomes" id="UP001594351">
    <property type="component" value="Unassembled WGS sequence"/>
</dbReference>
<dbReference type="InterPro" id="IPR046342">
    <property type="entry name" value="CBS_dom_sf"/>
</dbReference>
<dbReference type="PANTHER" id="PTHR39188:SF3">
    <property type="entry name" value="STAGE IV SPORULATION PROTEIN FB"/>
    <property type="match status" value="1"/>
</dbReference>
<comment type="cofactor">
    <cofactor evidence="7">
        <name>Zn(2+)</name>
        <dbReference type="ChEBI" id="CHEBI:29105"/>
    </cofactor>
    <text evidence="7">Binds 1 zinc ion per subunit.</text>
</comment>
<dbReference type="Pfam" id="PF00571">
    <property type="entry name" value="CBS"/>
    <property type="match status" value="2"/>
</dbReference>
<keyword evidence="4 7" id="KW-0378">Hydrolase</keyword>
<keyword evidence="7" id="KW-1133">Transmembrane helix</keyword>
<feature type="transmembrane region" description="Helical" evidence="7">
    <location>
        <begin position="49"/>
        <end position="70"/>
    </location>
</feature>
<sequence>MLKLHLARIYGIPVRLDYSWFPVLGLLIWSVGGGYIQRLFPWMHRSENWLYGLVAGGLLFCSVIYHEIVLTKRKLAFGMKIKDITLYFFGGSEEIEGEPDSPDTEFKIARAGFLSTLFLILIFGVLTILLPTNVMLLNMLKNLSNYLFTINCLLFLANCLPVFPLDSGRILRAFLWKRYHDSLKAAELTTAIGKGVAYCFLVGGILALTNANLFSGIWLLFFGIFLKQATESGSQYLIIKRSLAGFKVSDIMSQEVIVVHPDLSLQDLTDNILWKHRYQSYPVVSQDTFVGIIRLYDIASIPQEKWPATSVKEVMTDSNEQIVVEPGCDLAKAFYKVTRNKIGRLAVLDSSNHLIGYISLRDISYLLTLKSKT</sequence>
<keyword evidence="7" id="KW-0812">Transmembrane</keyword>
<dbReference type="PROSITE" id="PS51371">
    <property type="entry name" value="CBS"/>
    <property type="match status" value="2"/>
</dbReference>
<keyword evidence="7" id="KW-0479">Metal-binding</keyword>
<protein>
    <recommendedName>
        <fullName evidence="7">Zinc metalloprotease</fullName>
    </recommendedName>
</protein>
<feature type="domain" description="CBS" evidence="9">
    <location>
        <begin position="315"/>
        <end position="373"/>
    </location>
</feature>
<feature type="transmembrane region" description="Helical" evidence="7">
    <location>
        <begin position="117"/>
        <end position="140"/>
    </location>
</feature>
<evidence type="ECO:0000256" key="3">
    <source>
        <dbReference type="ARBA" id="ARBA00022670"/>
    </source>
</evidence>
<dbReference type="PANTHER" id="PTHR39188">
    <property type="entry name" value="MEMBRANE-ASSOCIATED ZINC METALLOPROTEASE M50B"/>
    <property type="match status" value="1"/>
</dbReference>
<evidence type="ECO:0000256" key="8">
    <source>
        <dbReference type="PROSITE-ProRule" id="PRU00703"/>
    </source>
</evidence>
<comment type="caution">
    <text evidence="10">The sequence shown here is derived from an EMBL/GenBank/DDBJ whole genome shotgun (WGS) entry which is preliminary data.</text>
</comment>
<dbReference type="InterPro" id="IPR000644">
    <property type="entry name" value="CBS_dom"/>
</dbReference>
<dbReference type="EMBL" id="JBHPBY010000386">
    <property type="protein sequence ID" value="MFC1852902.1"/>
    <property type="molecule type" value="Genomic_DNA"/>
</dbReference>
<proteinExistence type="inferred from homology"/>
<dbReference type="SUPFAM" id="SSF54631">
    <property type="entry name" value="CBS-domain pair"/>
    <property type="match status" value="1"/>
</dbReference>
<keyword evidence="11" id="KW-1185">Reference proteome</keyword>
<evidence type="ECO:0000256" key="2">
    <source>
        <dbReference type="ARBA" id="ARBA00007931"/>
    </source>
</evidence>
<keyword evidence="7" id="KW-1003">Cell membrane</keyword>
<evidence type="ECO:0000256" key="5">
    <source>
        <dbReference type="ARBA" id="ARBA00022833"/>
    </source>
</evidence>
<feature type="transmembrane region" description="Helical" evidence="7">
    <location>
        <begin position="146"/>
        <end position="165"/>
    </location>
</feature>
<dbReference type="SMART" id="SM00116">
    <property type="entry name" value="CBS"/>
    <property type="match status" value="2"/>
</dbReference>
<feature type="domain" description="CBS" evidence="9">
    <location>
        <begin position="252"/>
        <end position="309"/>
    </location>
</feature>
<organism evidence="10 11">
    <name type="scientific">candidate division CSSED10-310 bacterium</name>
    <dbReference type="NCBI Taxonomy" id="2855610"/>
    <lineage>
        <taxon>Bacteria</taxon>
        <taxon>Bacteria division CSSED10-310</taxon>
    </lineage>
</organism>
<keyword evidence="8" id="KW-0129">CBS domain</keyword>
<evidence type="ECO:0000256" key="6">
    <source>
        <dbReference type="ARBA" id="ARBA00023049"/>
    </source>
</evidence>
<evidence type="ECO:0000313" key="11">
    <source>
        <dbReference type="Proteomes" id="UP001594351"/>
    </source>
</evidence>
<feature type="transmembrane region" description="Helical" evidence="7">
    <location>
        <begin position="20"/>
        <end position="37"/>
    </location>
</feature>
<evidence type="ECO:0000313" key="10">
    <source>
        <dbReference type="EMBL" id="MFC1852902.1"/>
    </source>
</evidence>
<accession>A0ABV6Z377</accession>
<name>A0ABV6Z377_UNCC1</name>
<evidence type="ECO:0000256" key="7">
    <source>
        <dbReference type="PIRNR" id="PIRNR006404"/>
    </source>
</evidence>
<reference evidence="10 11" key="1">
    <citation type="submission" date="2024-09" db="EMBL/GenBank/DDBJ databases">
        <title>Laminarin stimulates single cell rates of sulfate reduction while oxygen inhibits transcriptomic activity in coastal marine sediment.</title>
        <authorList>
            <person name="Lindsay M."/>
            <person name="Orcutt B."/>
            <person name="Emerson D."/>
            <person name="Stepanauskas R."/>
            <person name="D'Angelo T."/>
        </authorList>
    </citation>
    <scope>NUCLEOTIDE SEQUENCE [LARGE SCALE GENOMIC DNA]</scope>
    <source>
        <strain evidence="10">SAG AM-311-K15</strain>
    </source>
</reference>
<keyword evidence="7" id="KW-0472">Membrane</keyword>
<dbReference type="PIRSF" id="PIRSF006404">
    <property type="entry name" value="UCP006404_Pept_M50_CBS"/>
    <property type="match status" value="1"/>
</dbReference>
<gene>
    <name evidence="10" type="ORF">ACFL27_22105</name>
</gene>
<comment type="similarity">
    <text evidence="2 7">Belongs to the peptidase M50B family.</text>
</comment>
<keyword evidence="5 7" id="KW-0862">Zinc</keyword>
<evidence type="ECO:0000256" key="1">
    <source>
        <dbReference type="ARBA" id="ARBA00004127"/>
    </source>
</evidence>